<keyword evidence="6" id="KW-0560">Oxidoreductase</keyword>
<dbReference type="InterPro" id="IPR036291">
    <property type="entry name" value="NAD(P)-bd_dom_sf"/>
</dbReference>
<gene>
    <name evidence="8" type="ORF">AMOR_24110</name>
</gene>
<evidence type="ECO:0000256" key="2">
    <source>
        <dbReference type="ARBA" id="ARBA00010944"/>
    </source>
</evidence>
<keyword evidence="9" id="KW-1185">Reference proteome</keyword>
<proteinExistence type="inferred from homology"/>
<comment type="similarity">
    <text evidence="2 6">Belongs to the dTDP-4-dehydrorhamnose reductase family.</text>
</comment>
<dbReference type="PANTHER" id="PTHR10491:SF4">
    <property type="entry name" value="METHIONINE ADENOSYLTRANSFERASE 2 SUBUNIT BETA"/>
    <property type="match status" value="1"/>
</dbReference>
<dbReference type="Proteomes" id="UP001162891">
    <property type="component" value="Chromosome"/>
</dbReference>
<dbReference type="RefSeq" id="WP_248361406.1">
    <property type="nucleotide sequence ID" value="NZ_AP025591.1"/>
</dbReference>
<feature type="domain" description="RmlD-like substrate binding" evidence="7">
    <location>
        <begin position="1"/>
        <end position="275"/>
    </location>
</feature>
<evidence type="ECO:0000256" key="3">
    <source>
        <dbReference type="ARBA" id="ARBA00012929"/>
    </source>
</evidence>
<evidence type="ECO:0000259" key="7">
    <source>
        <dbReference type="Pfam" id="PF04321"/>
    </source>
</evidence>
<dbReference type="EC" id="1.1.1.133" evidence="3 6"/>
<dbReference type="EMBL" id="AP025591">
    <property type="protein sequence ID" value="BDG03415.1"/>
    <property type="molecule type" value="Genomic_DNA"/>
</dbReference>
<protein>
    <recommendedName>
        <fullName evidence="4 6">dTDP-4-dehydrorhamnose reductase</fullName>
        <ecNumber evidence="3 6">1.1.1.133</ecNumber>
    </recommendedName>
</protein>
<dbReference type="PANTHER" id="PTHR10491">
    <property type="entry name" value="DTDP-4-DEHYDRORHAMNOSE REDUCTASE"/>
    <property type="match status" value="1"/>
</dbReference>
<keyword evidence="6" id="KW-0521">NADP</keyword>
<comment type="catalytic activity">
    <reaction evidence="5">
        <text>dTDP-beta-L-rhamnose + NADP(+) = dTDP-4-dehydro-beta-L-rhamnose + NADPH + H(+)</text>
        <dbReference type="Rhea" id="RHEA:21796"/>
        <dbReference type="ChEBI" id="CHEBI:15378"/>
        <dbReference type="ChEBI" id="CHEBI:57510"/>
        <dbReference type="ChEBI" id="CHEBI:57783"/>
        <dbReference type="ChEBI" id="CHEBI:58349"/>
        <dbReference type="ChEBI" id="CHEBI:62830"/>
        <dbReference type="EC" id="1.1.1.133"/>
    </reaction>
</comment>
<evidence type="ECO:0000313" key="9">
    <source>
        <dbReference type="Proteomes" id="UP001162891"/>
    </source>
</evidence>
<dbReference type="SUPFAM" id="SSF51735">
    <property type="entry name" value="NAD(P)-binding Rossmann-fold domains"/>
    <property type="match status" value="1"/>
</dbReference>
<comment type="pathway">
    <text evidence="1 6">Carbohydrate biosynthesis; dTDP-L-rhamnose biosynthesis.</text>
</comment>
<dbReference type="CDD" id="cd05254">
    <property type="entry name" value="dTDP_HR_like_SDR_e"/>
    <property type="match status" value="1"/>
</dbReference>
<accession>A0ABN6MSZ6</accession>
<evidence type="ECO:0000256" key="5">
    <source>
        <dbReference type="ARBA" id="ARBA00048200"/>
    </source>
</evidence>
<dbReference type="InterPro" id="IPR029903">
    <property type="entry name" value="RmlD-like-bd"/>
</dbReference>
<evidence type="ECO:0000256" key="6">
    <source>
        <dbReference type="RuleBase" id="RU364082"/>
    </source>
</evidence>
<dbReference type="InterPro" id="IPR005913">
    <property type="entry name" value="dTDP_dehydrorham_reduct"/>
</dbReference>
<evidence type="ECO:0000256" key="1">
    <source>
        <dbReference type="ARBA" id="ARBA00004781"/>
    </source>
</evidence>
<evidence type="ECO:0000313" key="8">
    <source>
        <dbReference type="EMBL" id="BDG03415.1"/>
    </source>
</evidence>
<organism evidence="8 9">
    <name type="scientific">Anaeromyxobacter oryzae</name>
    <dbReference type="NCBI Taxonomy" id="2918170"/>
    <lineage>
        <taxon>Bacteria</taxon>
        <taxon>Pseudomonadati</taxon>
        <taxon>Myxococcota</taxon>
        <taxon>Myxococcia</taxon>
        <taxon>Myxococcales</taxon>
        <taxon>Cystobacterineae</taxon>
        <taxon>Anaeromyxobacteraceae</taxon>
        <taxon>Anaeromyxobacter</taxon>
    </lineage>
</organism>
<dbReference type="Pfam" id="PF04321">
    <property type="entry name" value="RmlD_sub_bind"/>
    <property type="match status" value="1"/>
</dbReference>
<comment type="function">
    <text evidence="6">Catalyzes the reduction of dTDP-6-deoxy-L-lyxo-4-hexulose to yield dTDP-L-rhamnose.</text>
</comment>
<evidence type="ECO:0000256" key="4">
    <source>
        <dbReference type="ARBA" id="ARBA00017099"/>
    </source>
</evidence>
<dbReference type="Gene3D" id="3.40.50.720">
    <property type="entry name" value="NAD(P)-binding Rossmann-like Domain"/>
    <property type="match status" value="1"/>
</dbReference>
<name>A0ABN6MSZ6_9BACT</name>
<reference evidence="9" key="1">
    <citation type="journal article" date="2022" name="Int. J. Syst. Evol. Microbiol.">
        <title>Anaeromyxobacter oryzae sp. nov., Anaeromyxobacter diazotrophicus sp. nov. and Anaeromyxobacter paludicola sp. nov., isolated from paddy soils.</title>
        <authorList>
            <person name="Itoh H."/>
            <person name="Xu Z."/>
            <person name="Mise K."/>
            <person name="Masuda Y."/>
            <person name="Ushijima N."/>
            <person name="Hayakawa C."/>
            <person name="Shiratori Y."/>
            <person name="Senoo K."/>
        </authorList>
    </citation>
    <scope>NUCLEOTIDE SEQUENCE [LARGE SCALE GENOMIC DNA]</scope>
    <source>
        <strain evidence="9">Red232</strain>
    </source>
</reference>
<sequence length="300" mass="31604">MKVAVTGANGLLGGEAVAQLAGRHEVLAVGRGPCRLAAGPFAWADADLGDGRSVEQALRAFGAEAVLHAGALTDVDACEREPEAAWRVNVGGTEQVARACRALGARLVAVSTDYVFDGTAGPYGEDDVPNPRGAYARTKRCGEEAALLLAPDCAVARVAVVYGGRPGAKSTFATQVVEKLSRGEPVKAFSDQQVSTTLAANGAAMCLELLLKTAYRGVLHTSDATVLDRVEFARRIARRFGLGGEIVPVKTAEAKLLAPRPLQGGLRVERAATVLRSHRPLAIDEAMDRFHAEWVLRKTA</sequence>